<sequence length="48" mass="5216">AKVYSQFDGDPGPALPITIELVPRAVHMVVPPNAKPAGMRTRFIRMLG</sequence>
<name>X1Q698_9ZZZZ</name>
<feature type="non-terminal residue" evidence="1">
    <location>
        <position position="1"/>
    </location>
</feature>
<reference evidence="1" key="1">
    <citation type="journal article" date="2014" name="Front. Microbiol.">
        <title>High frequency of phylogenetically diverse reductive dehalogenase-homologous genes in deep subseafloor sedimentary metagenomes.</title>
        <authorList>
            <person name="Kawai M."/>
            <person name="Futagami T."/>
            <person name="Toyoda A."/>
            <person name="Takaki Y."/>
            <person name="Nishi S."/>
            <person name="Hori S."/>
            <person name="Arai W."/>
            <person name="Tsubouchi T."/>
            <person name="Morono Y."/>
            <person name="Uchiyama I."/>
            <person name="Ito T."/>
            <person name="Fujiyama A."/>
            <person name="Inagaki F."/>
            <person name="Takami H."/>
        </authorList>
    </citation>
    <scope>NUCLEOTIDE SEQUENCE</scope>
    <source>
        <strain evidence="1">Expedition CK06-06</strain>
    </source>
</reference>
<dbReference type="InterPro" id="IPR016064">
    <property type="entry name" value="NAD/diacylglycerol_kinase_sf"/>
</dbReference>
<evidence type="ECO:0000313" key="1">
    <source>
        <dbReference type="EMBL" id="GAI38789.1"/>
    </source>
</evidence>
<dbReference type="SUPFAM" id="SSF111331">
    <property type="entry name" value="NAD kinase/diacylglycerol kinase-like"/>
    <property type="match status" value="1"/>
</dbReference>
<gene>
    <name evidence="1" type="ORF">S06H3_51745</name>
</gene>
<comment type="caution">
    <text evidence="1">The sequence shown here is derived from an EMBL/GenBank/DDBJ whole genome shotgun (WGS) entry which is preliminary data.</text>
</comment>
<protein>
    <submittedName>
        <fullName evidence="1">Uncharacterized protein</fullName>
    </submittedName>
</protein>
<organism evidence="1">
    <name type="scientific">marine sediment metagenome</name>
    <dbReference type="NCBI Taxonomy" id="412755"/>
    <lineage>
        <taxon>unclassified sequences</taxon>
        <taxon>metagenomes</taxon>
        <taxon>ecological metagenomes</taxon>
    </lineage>
</organism>
<accession>X1Q698</accession>
<proteinExistence type="predicted"/>
<dbReference type="EMBL" id="BARV01032858">
    <property type="protein sequence ID" value="GAI38789.1"/>
    <property type="molecule type" value="Genomic_DNA"/>
</dbReference>
<dbReference type="AlphaFoldDB" id="X1Q698"/>